<comment type="caution">
    <text evidence="4">The sequence shown here is derived from an EMBL/GenBank/DDBJ whole genome shotgun (WGS) entry which is preliminary data.</text>
</comment>
<accession>A0A397ULY6</accession>
<dbReference type="PROSITE" id="PS51140">
    <property type="entry name" value="CUE"/>
    <property type="match status" value="1"/>
</dbReference>
<proteinExistence type="predicted"/>
<name>A0A397ULY6_9GLOM</name>
<feature type="domain" description="CUE" evidence="3">
    <location>
        <begin position="73"/>
        <end position="116"/>
    </location>
</feature>
<evidence type="ECO:0000259" key="3">
    <source>
        <dbReference type="PROSITE" id="PS51140"/>
    </source>
</evidence>
<dbReference type="InterPro" id="IPR003892">
    <property type="entry name" value="CUE"/>
</dbReference>
<organism evidence="4 5">
    <name type="scientific">Gigaspora rosea</name>
    <dbReference type="NCBI Taxonomy" id="44941"/>
    <lineage>
        <taxon>Eukaryota</taxon>
        <taxon>Fungi</taxon>
        <taxon>Fungi incertae sedis</taxon>
        <taxon>Mucoromycota</taxon>
        <taxon>Glomeromycotina</taxon>
        <taxon>Glomeromycetes</taxon>
        <taxon>Diversisporales</taxon>
        <taxon>Gigasporaceae</taxon>
        <taxon>Gigaspora</taxon>
    </lineage>
</organism>
<sequence>MNDGISILVAIVVIVCVFRWLLGTNALFKSIFIIKCFERLKSQFLGSTPQHAPRNRRGNFLANDPPRTRPRPVTPEMVATVCAMFPNIPPVAVQYDLQKTGSVEVTCDNILQHGGLPLPPPTVASSFAIPSTSHASSSSTTSGINVPVTHQSLVDRYKLQDAVKKGIVPPDPPKTWESTPERRQELLQLKKDAMILQARERYLQKQPKKQNETQTKVKNHFDDSSSIFTLSTHSLTHNSQTNLNNDEQNF</sequence>
<evidence type="ECO:0000256" key="2">
    <source>
        <dbReference type="SAM" id="Phobius"/>
    </source>
</evidence>
<evidence type="ECO:0000313" key="5">
    <source>
        <dbReference type="Proteomes" id="UP000266673"/>
    </source>
</evidence>
<reference evidence="4 5" key="1">
    <citation type="submission" date="2018-06" db="EMBL/GenBank/DDBJ databases">
        <title>Comparative genomics reveals the genomic features of Rhizophagus irregularis, R. cerebriforme, R. diaphanum and Gigaspora rosea, and their symbiotic lifestyle signature.</title>
        <authorList>
            <person name="Morin E."/>
            <person name="San Clemente H."/>
            <person name="Chen E.C.H."/>
            <person name="De La Providencia I."/>
            <person name="Hainaut M."/>
            <person name="Kuo A."/>
            <person name="Kohler A."/>
            <person name="Murat C."/>
            <person name="Tang N."/>
            <person name="Roy S."/>
            <person name="Loubradou J."/>
            <person name="Henrissat B."/>
            <person name="Grigoriev I.V."/>
            <person name="Corradi N."/>
            <person name="Roux C."/>
            <person name="Martin F.M."/>
        </authorList>
    </citation>
    <scope>NUCLEOTIDE SEQUENCE [LARGE SCALE GENOMIC DNA]</scope>
    <source>
        <strain evidence="4 5">DAOM 194757</strain>
    </source>
</reference>
<feature type="region of interest" description="Disordered" evidence="1">
    <location>
        <begin position="47"/>
        <end position="72"/>
    </location>
</feature>
<dbReference type="EMBL" id="QKWP01001155">
    <property type="protein sequence ID" value="RIB11255.1"/>
    <property type="molecule type" value="Genomic_DNA"/>
</dbReference>
<dbReference type="SMART" id="SM00546">
    <property type="entry name" value="CUE"/>
    <property type="match status" value="1"/>
</dbReference>
<dbReference type="AlphaFoldDB" id="A0A397ULY6"/>
<dbReference type="Pfam" id="PF02845">
    <property type="entry name" value="CUE"/>
    <property type="match status" value="1"/>
</dbReference>
<keyword evidence="5" id="KW-1185">Reference proteome</keyword>
<evidence type="ECO:0000313" key="4">
    <source>
        <dbReference type="EMBL" id="RIB11255.1"/>
    </source>
</evidence>
<evidence type="ECO:0000256" key="1">
    <source>
        <dbReference type="SAM" id="MobiDB-lite"/>
    </source>
</evidence>
<feature type="transmembrane region" description="Helical" evidence="2">
    <location>
        <begin position="6"/>
        <end position="28"/>
    </location>
</feature>
<dbReference type="Proteomes" id="UP000266673">
    <property type="component" value="Unassembled WGS sequence"/>
</dbReference>
<keyword evidence="2" id="KW-0472">Membrane</keyword>
<dbReference type="Gene3D" id="1.10.8.10">
    <property type="entry name" value="DNA helicase RuvA subunit, C-terminal domain"/>
    <property type="match status" value="1"/>
</dbReference>
<keyword evidence="2" id="KW-0812">Transmembrane</keyword>
<dbReference type="OrthoDB" id="3824970at2759"/>
<dbReference type="GO" id="GO:0043130">
    <property type="term" value="F:ubiquitin binding"/>
    <property type="evidence" value="ECO:0007669"/>
    <property type="project" value="InterPro"/>
</dbReference>
<gene>
    <name evidence="4" type="ORF">C2G38_2203914</name>
</gene>
<keyword evidence="2" id="KW-1133">Transmembrane helix</keyword>
<dbReference type="CDD" id="cd14424">
    <property type="entry name" value="CUE_Cue1p_like"/>
    <property type="match status" value="1"/>
</dbReference>
<protein>
    <recommendedName>
        <fullName evidence="3">CUE domain-containing protein</fullName>
    </recommendedName>
</protein>
<dbReference type="STRING" id="44941.A0A397ULY6"/>